<dbReference type="AlphaFoldDB" id="A0A0A9H5U5"/>
<dbReference type="EMBL" id="GBRH01165321">
    <property type="protein sequence ID" value="JAE32575.1"/>
    <property type="molecule type" value="Transcribed_RNA"/>
</dbReference>
<accession>A0A0A9H5U5</accession>
<evidence type="ECO:0000313" key="1">
    <source>
        <dbReference type="EMBL" id="JAE32575.1"/>
    </source>
</evidence>
<sequence length="40" mass="4738">MRVKCAALFFWLDGGKSHLCAQQKLYWAVFLKWLSIDLHL</sequence>
<name>A0A0A9H5U5_ARUDO</name>
<reference evidence="1" key="1">
    <citation type="submission" date="2014-09" db="EMBL/GenBank/DDBJ databases">
        <authorList>
            <person name="Magalhaes I.L.F."/>
            <person name="Oliveira U."/>
            <person name="Santos F.R."/>
            <person name="Vidigal T.H.D.A."/>
            <person name="Brescovit A.D."/>
            <person name="Santos A.J."/>
        </authorList>
    </citation>
    <scope>NUCLEOTIDE SEQUENCE</scope>
    <source>
        <tissue evidence="1">Shoot tissue taken approximately 20 cm above the soil surface</tissue>
    </source>
</reference>
<protein>
    <submittedName>
        <fullName evidence="1">Uncharacterized protein</fullName>
    </submittedName>
</protein>
<proteinExistence type="predicted"/>
<organism evidence="1">
    <name type="scientific">Arundo donax</name>
    <name type="common">Giant reed</name>
    <name type="synonym">Donax arundinaceus</name>
    <dbReference type="NCBI Taxonomy" id="35708"/>
    <lineage>
        <taxon>Eukaryota</taxon>
        <taxon>Viridiplantae</taxon>
        <taxon>Streptophyta</taxon>
        <taxon>Embryophyta</taxon>
        <taxon>Tracheophyta</taxon>
        <taxon>Spermatophyta</taxon>
        <taxon>Magnoliopsida</taxon>
        <taxon>Liliopsida</taxon>
        <taxon>Poales</taxon>
        <taxon>Poaceae</taxon>
        <taxon>PACMAD clade</taxon>
        <taxon>Arundinoideae</taxon>
        <taxon>Arundineae</taxon>
        <taxon>Arundo</taxon>
    </lineage>
</organism>
<reference evidence="1" key="2">
    <citation type="journal article" date="2015" name="Data Brief">
        <title>Shoot transcriptome of the giant reed, Arundo donax.</title>
        <authorList>
            <person name="Barrero R.A."/>
            <person name="Guerrero F.D."/>
            <person name="Moolhuijzen P."/>
            <person name="Goolsby J.A."/>
            <person name="Tidwell J."/>
            <person name="Bellgard S.E."/>
            <person name="Bellgard M.I."/>
        </authorList>
    </citation>
    <scope>NUCLEOTIDE SEQUENCE</scope>
    <source>
        <tissue evidence="1">Shoot tissue taken approximately 20 cm above the soil surface</tissue>
    </source>
</reference>